<sequence length="325" mass="35445">MRVPIRHIVDNLVWSTTGTVWAVFRVTPVSNRYAPARARAELTSRLTSMVRQLEGAPRWYGLAAQIDAGEIGTHMIEGIDLERHPAWEEIADACFDLMADQEMFRRTHWLAVPLKAPTRQAAWAGQLAATWTEVADLLGMAPAQVSEREVAAYRQQARHLAATLASGPALRPARPAEIVWMCRHAICRGLDEPLLLEAEKAPTGGGRIVGGTLRSPSYLDLGQVRLTEGGRPPAAGGDASNSGWKGRGARGLPRADGTSPIARRWLQAESEAGTSYQAHFVVAKEGVTLNGVGLLRRVSFQADNPRDGLTLARYIDVHLAETRRS</sequence>
<reference evidence="3" key="1">
    <citation type="submission" date="2016-10" db="EMBL/GenBank/DDBJ databases">
        <authorList>
            <person name="Varghese N."/>
        </authorList>
    </citation>
    <scope>NUCLEOTIDE SEQUENCE [LARGE SCALE GENOMIC DNA]</scope>
    <source>
        <strain evidence="3">DSM 45096 / BCRC 16803 / CGMCC 4.1857 / CIP 109030 / JCM 12277 / KCTC 19219 / NBRC 100920 / 33214</strain>
    </source>
</reference>
<proteinExistence type="predicted"/>
<dbReference type="EMBL" id="FOAZ01000052">
    <property type="protein sequence ID" value="SEM74989.1"/>
    <property type="molecule type" value="Genomic_DNA"/>
</dbReference>
<organism evidence="2 3">
    <name type="scientific">Streptacidiphilus jiangxiensis</name>
    <dbReference type="NCBI Taxonomy" id="235985"/>
    <lineage>
        <taxon>Bacteria</taxon>
        <taxon>Bacillati</taxon>
        <taxon>Actinomycetota</taxon>
        <taxon>Actinomycetes</taxon>
        <taxon>Kitasatosporales</taxon>
        <taxon>Streptomycetaceae</taxon>
        <taxon>Streptacidiphilus</taxon>
    </lineage>
</organism>
<name>A0A1H8AYN7_STRJI</name>
<dbReference type="STRING" id="235985.SAMN05414137_1524"/>
<evidence type="ECO:0000313" key="2">
    <source>
        <dbReference type="EMBL" id="SEM74989.1"/>
    </source>
</evidence>
<feature type="region of interest" description="Disordered" evidence="1">
    <location>
        <begin position="226"/>
        <end position="257"/>
    </location>
</feature>
<keyword evidence="3" id="KW-1185">Reference proteome</keyword>
<dbReference type="OrthoDB" id="4647520at2"/>
<gene>
    <name evidence="2" type="ORF">SAMN05414137_1524</name>
</gene>
<evidence type="ECO:0000313" key="3">
    <source>
        <dbReference type="Proteomes" id="UP000183015"/>
    </source>
</evidence>
<dbReference type="Proteomes" id="UP000183015">
    <property type="component" value="Unassembled WGS sequence"/>
</dbReference>
<dbReference type="RefSeq" id="WP_042460804.1">
    <property type="nucleotide sequence ID" value="NZ_BBPN01000074.1"/>
</dbReference>
<dbReference type="eggNOG" id="COG0542">
    <property type="taxonomic scope" value="Bacteria"/>
</dbReference>
<dbReference type="AlphaFoldDB" id="A0A1H8AYN7"/>
<protein>
    <submittedName>
        <fullName evidence="2">Uncharacterized protein</fullName>
    </submittedName>
</protein>
<evidence type="ECO:0000256" key="1">
    <source>
        <dbReference type="SAM" id="MobiDB-lite"/>
    </source>
</evidence>
<accession>A0A1H8AYN7</accession>